<protein>
    <recommendedName>
        <fullName evidence="1">AB hydrolase-1 domain-containing protein</fullName>
    </recommendedName>
</protein>
<name>A0A0G4J6Q7_PLABS</name>
<dbReference type="OrthoDB" id="9988524at2759"/>
<dbReference type="AlphaFoldDB" id="A0A0G4J6Q7"/>
<dbReference type="PANTHER" id="PTHR42886:SF53">
    <property type="entry name" value="ALPHA_BETA-HYDROLASES SUPERFAMILY PROTEIN"/>
    <property type="match status" value="1"/>
</dbReference>
<accession>A0A0G4J6Q7</accession>
<feature type="domain" description="AB hydrolase-1" evidence="1">
    <location>
        <begin position="31"/>
        <end position="234"/>
    </location>
</feature>
<keyword evidence="3" id="KW-0496">Mitochondrion</keyword>
<dbReference type="Proteomes" id="UP000290189">
    <property type="component" value="Unassembled WGS sequence"/>
</dbReference>
<dbReference type="Gene3D" id="3.40.50.1820">
    <property type="entry name" value="alpha/beta hydrolase"/>
    <property type="match status" value="1"/>
</dbReference>
<reference evidence="3 5" key="2">
    <citation type="submission" date="2018-03" db="EMBL/GenBank/DDBJ databases">
        <authorList>
            <person name="Fogelqvist J."/>
        </authorList>
    </citation>
    <scope>NUCLEOTIDE SEQUENCE [LARGE SCALE GENOMIC DNA]</scope>
</reference>
<dbReference type="InterPro" id="IPR000073">
    <property type="entry name" value="AB_hydrolase_1"/>
</dbReference>
<evidence type="ECO:0000313" key="5">
    <source>
        <dbReference type="Proteomes" id="UP000290189"/>
    </source>
</evidence>
<dbReference type="Proteomes" id="UP000039324">
    <property type="component" value="Unassembled WGS sequence"/>
</dbReference>
<dbReference type="EMBL" id="OVEO01000020">
    <property type="protein sequence ID" value="SPR02126.1"/>
    <property type="molecule type" value="Genomic_DNA"/>
</dbReference>
<evidence type="ECO:0000259" key="1">
    <source>
        <dbReference type="Pfam" id="PF12697"/>
    </source>
</evidence>
<dbReference type="SUPFAM" id="SSF53474">
    <property type="entry name" value="alpha/beta-Hydrolases"/>
    <property type="match status" value="1"/>
</dbReference>
<reference evidence="2 4" key="1">
    <citation type="submission" date="2015-02" db="EMBL/GenBank/DDBJ databases">
        <authorList>
            <person name="Chooi Y.-H."/>
        </authorList>
    </citation>
    <scope>NUCLEOTIDE SEQUENCE [LARGE SCALE GENOMIC DNA]</scope>
    <source>
        <strain evidence="2">E3</strain>
    </source>
</reference>
<evidence type="ECO:0000313" key="3">
    <source>
        <dbReference type="EMBL" id="SPR02126.1"/>
    </source>
</evidence>
<organism evidence="2 4">
    <name type="scientific">Plasmodiophora brassicae</name>
    <name type="common">Clubroot disease agent</name>
    <dbReference type="NCBI Taxonomy" id="37360"/>
    <lineage>
        <taxon>Eukaryota</taxon>
        <taxon>Sar</taxon>
        <taxon>Rhizaria</taxon>
        <taxon>Endomyxa</taxon>
        <taxon>Phytomyxea</taxon>
        <taxon>Plasmodiophorida</taxon>
        <taxon>Plasmodiophoridae</taxon>
        <taxon>Plasmodiophora</taxon>
    </lineage>
</organism>
<proteinExistence type="predicted"/>
<dbReference type="InterPro" id="IPR029058">
    <property type="entry name" value="AB_hydrolase_fold"/>
</dbReference>
<dbReference type="PANTHER" id="PTHR42886">
    <property type="entry name" value="RE40534P-RELATED"/>
    <property type="match status" value="1"/>
</dbReference>
<dbReference type="STRING" id="37360.A0A0G4J6Q7"/>
<evidence type="ECO:0000313" key="4">
    <source>
        <dbReference type="Proteomes" id="UP000039324"/>
    </source>
</evidence>
<dbReference type="Pfam" id="PF12697">
    <property type="entry name" value="Abhydrolase_6"/>
    <property type="match status" value="1"/>
</dbReference>
<sequence length="281" mass="31567">MERVVTFANDAGQELHGVLRDHVDGLCNDVVVVCHGLLAHSDWRWIPTLTAQVCARLRCRAFRFDFTGCGRSAGTWQLCAYARQTDDLRAAVQYLRQQGLRVACIMGHSMGGNTALLYAARFGDVPVIVNISGRCDMQRGLFEKFSEAQLHDLHHTGSFYWRVKTRTYNVTQRSIDERLRLNMAEEAAKIPDTVRVLTVHGTDDDVVHISDAHALSRCIANHDLITIEGADHVFSRGSDVAMMDAIVEWLKRRRWQSDEEETQQVDEAAFRAAITASAPAQ</sequence>
<gene>
    <name evidence="2" type="ORF">PBRA_009194</name>
    <name evidence="3" type="ORF">PLBR_LOCUS9341</name>
</gene>
<dbReference type="EMBL" id="CDSF01000135">
    <property type="protein sequence ID" value="CEP02976.1"/>
    <property type="molecule type" value="Genomic_DNA"/>
</dbReference>
<dbReference type="OMA" id="PRDNIPR"/>
<keyword evidence="4" id="KW-1185">Reference proteome</keyword>
<geneLocation type="mitochondrion" evidence="3"/>
<evidence type="ECO:0000313" key="2">
    <source>
        <dbReference type="EMBL" id="CEP02976.1"/>
    </source>
</evidence>